<dbReference type="OrthoDB" id="1272476at2"/>
<organism evidence="3 4">
    <name type="scientific">Chryseobacterium joostei</name>
    <dbReference type="NCBI Taxonomy" id="112234"/>
    <lineage>
        <taxon>Bacteria</taxon>
        <taxon>Pseudomonadati</taxon>
        <taxon>Bacteroidota</taxon>
        <taxon>Flavobacteriia</taxon>
        <taxon>Flavobacteriales</taxon>
        <taxon>Weeksellaceae</taxon>
        <taxon>Chryseobacterium group</taxon>
        <taxon>Chryseobacterium</taxon>
    </lineage>
</organism>
<dbReference type="STRING" id="112234.SAMN05421768_104188"/>
<name>A0A1N7ID51_9FLAO</name>
<keyword evidence="1" id="KW-1133">Transmembrane helix</keyword>
<keyword evidence="1" id="KW-0472">Membrane</keyword>
<accession>A0A1N7ID51</accession>
<reference evidence="3 4" key="1">
    <citation type="submission" date="2017-01" db="EMBL/GenBank/DDBJ databases">
        <authorList>
            <person name="Mah S.A."/>
            <person name="Swanson W.J."/>
            <person name="Moy G.W."/>
            <person name="Vacquier V.D."/>
        </authorList>
    </citation>
    <scope>NUCLEOTIDE SEQUENCE [LARGE SCALE GENOMIC DNA]</scope>
    <source>
        <strain evidence="3 4">DSM 16927</strain>
    </source>
</reference>
<evidence type="ECO:0000313" key="5">
    <source>
        <dbReference type="Proteomes" id="UP000279541"/>
    </source>
</evidence>
<evidence type="ECO:0000313" key="4">
    <source>
        <dbReference type="Proteomes" id="UP000186106"/>
    </source>
</evidence>
<dbReference type="Proteomes" id="UP000186106">
    <property type="component" value="Unassembled WGS sequence"/>
</dbReference>
<gene>
    <name evidence="2" type="ORF">EG359_21405</name>
    <name evidence="3" type="ORF">SAMN05421768_104188</name>
</gene>
<evidence type="ECO:0000256" key="1">
    <source>
        <dbReference type="SAM" id="Phobius"/>
    </source>
</evidence>
<dbReference type="Proteomes" id="UP000279541">
    <property type="component" value="Chromosome"/>
</dbReference>
<dbReference type="KEGG" id="cjt:EG359_21405"/>
<dbReference type="AlphaFoldDB" id="A0A1N7ID51"/>
<dbReference type="EMBL" id="FTNZ01000004">
    <property type="protein sequence ID" value="SIS34998.1"/>
    <property type="molecule type" value="Genomic_DNA"/>
</dbReference>
<keyword evidence="5" id="KW-1185">Reference proteome</keyword>
<dbReference type="EMBL" id="CP033926">
    <property type="protein sequence ID" value="AZB01986.1"/>
    <property type="molecule type" value="Genomic_DNA"/>
</dbReference>
<evidence type="ECO:0000313" key="2">
    <source>
        <dbReference type="EMBL" id="AZB01986.1"/>
    </source>
</evidence>
<dbReference type="RefSeq" id="WP_076353768.1">
    <property type="nucleotide sequence ID" value="NZ_CP033926.1"/>
</dbReference>
<proteinExistence type="predicted"/>
<evidence type="ECO:0000313" key="3">
    <source>
        <dbReference type="EMBL" id="SIS34998.1"/>
    </source>
</evidence>
<sequence>MKKIYYIPGLMSAILLPLLLWYYGNQKFNEINVSVLDIWIPIKEKTDSKLPFINFEPYRSWNYKKIEITPNTAKENSKRYVSELKNLQKRNEKNTGIEFMLNDKNTYNDLVSLLNDIELANHPEYHLDLNKTGHLFVIHQDKTSIGSPDDFVNWCGTTHDYYPSEHYLKGYQKLENQLKHLPQQSFYMIFGFLLFLNISMLSIKERFQLHY</sequence>
<feature type="transmembrane region" description="Helical" evidence="1">
    <location>
        <begin position="5"/>
        <end position="24"/>
    </location>
</feature>
<reference evidence="2 5" key="2">
    <citation type="submission" date="2018-11" db="EMBL/GenBank/DDBJ databases">
        <title>Proposal to divide the Flavobacteriaceae and reorganize its genera based on Amino Acid Identity values calculated from whole genome sequences.</title>
        <authorList>
            <person name="Nicholson A.C."/>
            <person name="Gulvik C.A."/>
            <person name="Whitney A.M."/>
            <person name="Humrighouse B.W."/>
            <person name="Bell M."/>
            <person name="Holmes B."/>
            <person name="Steigerwalt A.G."/>
            <person name="Villarma A."/>
            <person name="Sheth M."/>
            <person name="Batra D."/>
            <person name="Pryor J."/>
            <person name="Bernardet J.-F."/>
            <person name="Hugo C."/>
            <person name="Kampfer P."/>
            <person name="Newman J."/>
            <person name="McQuiston J.R."/>
        </authorList>
    </citation>
    <scope>NUCLEOTIDE SEQUENCE [LARGE SCALE GENOMIC DNA]</scope>
    <source>
        <strain evidence="2 5">DSM 16927</strain>
    </source>
</reference>
<protein>
    <submittedName>
        <fullName evidence="3">Uncharacterized protein</fullName>
    </submittedName>
</protein>
<feature type="transmembrane region" description="Helical" evidence="1">
    <location>
        <begin position="185"/>
        <end position="203"/>
    </location>
</feature>
<keyword evidence="1" id="KW-0812">Transmembrane</keyword>